<evidence type="ECO:0000313" key="2">
    <source>
        <dbReference type="EMBL" id="ETN86885.1"/>
    </source>
</evidence>
<gene>
    <name evidence="2" type="ORF">NECAME_16069</name>
</gene>
<reference evidence="3" key="1">
    <citation type="journal article" date="2014" name="Nat. Genet.">
        <title>Genome of the human hookworm Necator americanus.</title>
        <authorList>
            <person name="Tang Y.T."/>
            <person name="Gao X."/>
            <person name="Rosa B.A."/>
            <person name="Abubucker S."/>
            <person name="Hallsworth-Pepin K."/>
            <person name="Martin J."/>
            <person name="Tyagi R."/>
            <person name="Heizer E."/>
            <person name="Zhang X."/>
            <person name="Bhonagiri-Palsikar V."/>
            <person name="Minx P."/>
            <person name="Warren W.C."/>
            <person name="Wang Q."/>
            <person name="Zhan B."/>
            <person name="Hotez P.J."/>
            <person name="Sternberg P.W."/>
            <person name="Dougall A."/>
            <person name="Gaze S.T."/>
            <person name="Mulvenna J."/>
            <person name="Sotillo J."/>
            <person name="Ranganathan S."/>
            <person name="Rabelo E.M."/>
            <person name="Wilson R.K."/>
            <person name="Felgner P.L."/>
            <person name="Bethony J."/>
            <person name="Hawdon J.M."/>
            <person name="Gasser R.B."/>
            <person name="Loukas A."/>
            <person name="Mitreva M."/>
        </authorList>
    </citation>
    <scope>NUCLEOTIDE SEQUENCE [LARGE SCALE GENOMIC DNA]</scope>
</reference>
<dbReference type="Proteomes" id="UP000053676">
    <property type="component" value="Unassembled WGS sequence"/>
</dbReference>
<sequence length="100" mass="11599">MLTTSYNRSDLASQQQKQPPTTLVGGRPSSERSGIEALAIDCRKHPFSMLFYFIFRPSTATIISRDSYRRWVMEVYYYPGAVGFSEWHKMGRKRDLNKQG</sequence>
<feature type="region of interest" description="Disordered" evidence="1">
    <location>
        <begin position="1"/>
        <end position="30"/>
    </location>
</feature>
<organism evidence="2 3">
    <name type="scientific">Necator americanus</name>
    <name type="common">Human hookworm</name>
    <dbReference type="NCBI Taxonomy" id="51031"/>
    <lineage>
        <taxon>Eukaryota</taxon>
        <taxon>Metazoa</taxon>
        <taxon>Ecdysozoa</taxon>
        <taxon>Nematoda</taxon>
        <taxon>Chromadorea</taxon>
        <taxon>Rhabditida</taxon>
        <taxon>Rhabditina</taxon>
        <taxon>Rhabditomorpha</taxon>
        <taxon>Strongyloidea</taxon>
        <taxon>Ancylostomatidae</taxon>
        <taxon>Bunostominae</taxon>
        <taxon>Necator</taxon>
    </lineage>
</organism>
<accession>W2TXU6</accession>
<dbReference type="OrthoDB" id="10508779at2759"/>
<name>W2TXU6_NECAM</name>
<evidence type="ECO:0000313" key="3">
    <source>
        <dbReference type="Proteomes" id="UP000053676"/>
    </source>
</evidence>
<feature type="compositionally biased region" description="Polar residues" evidence="1">
    <location>
        <begin position="1"/>
        <end position="21"/>
    </location>
</feature>
<evidence type="ECO:0000256" key="1">
    <source>
        <dbReference type="SAM" id="MobiDB-lite"/>
    </source>
</evidence>
<proteinExistence type="predicted"/>
<keyword evidence="3" id="KW-1185">Reference proteome</keyword>
<dbReference type="EMBL" id="KI657477">
    <property type="protein sequence ID" value="ETN86885.1"/>
    <property type="molecule type" value="Genomic_DNA"/>
</dbReference>
<dbReference type="KEGG" id="nai:NECAME_16069"/>
<dbReference type="AlphaFoldDB" id="W2TXU6"/>
<protein>
    <submittedName>
        <fullName evidence="2">Uncharacterized protein</fullName>
    </submittedName>
</protein>